<dbReference type="EMBL" id="JBHSON010000057">
    <property type="protein sequence ID" value="MFC5750687.1"/>
    <property type="molecule type" value="Genomic_DNA"/>
</dbReference>
<protein>
    <recommendedName>
        <fullName evidence="4">Nucleotide exchange factor GrpE</fullName>
    </recommendedName>
</protein>
<accession>A0ABW1A7K4</accession>
<evidence type="ECO:0000256" key="1">
    <source>
        <dbReference type="SAM" id="MobiDB-lite"/>
    </source>
</evidence>
<dbReference type="Gene3D" id="2.30.22.10">
    <property type="entry name" value="Head domain of nucleotide exchange factor GrpE"/>
    <property type="match status" value="1"/>
</dbReference>
<evidence type="ECO:0000313" key="3">
    <source>
        <dbReference type="Proteomes" id="UP001596074"/>
    </source>
</evidence>
<keyword evidence="3" id="KW-1185">Reference proteome</keyword>
<name>A0ABW1A7K4_9ACTN</name>
<dbReference type="Proteomes" id="UP001596074">
    <property type="component" value="Unassembled WGS sequence"/>
</dbReference>
<proteinExistence type="predicted"/>
<gene>
    <name evidence="2" type="ORF">ACFPZN_34125</name>
</gene>
<comment type="caution">
    <text evidence="2">The sequence shown here is derived from an EMBL/GenBank/DDBJ whole genome shotgun (WGS) entry which is preliminary data.</text>
</comment>
<feature type="region of interest" description="Disordered" evidence="1">
    <location>
        <begin position="212"/>
        <end position="232"/>
    </location>
</feature>
<organism evidence="2 3">
    <name type="scientific">Actinomadura rugatobispora</name>
    <dbReference type="NCBI Taxonomy" id="1994"/>
    <lineage>
        <taxon>Bacteria</taxon>
        <taxon>Bacillati</taxon>
        <taxon>Actinomycetota</taxon>
        <taxon>Actinomycetes</taxon>
        <taxon>Streptosporangiales</taxon>
        <taxon>Thermomonosporaceae</taxon>
        <taxon>Actinomadura</taxon>
    </lineage>
</organism>
<sequence>MGRVVSGAGAALRQWRHPREFRIHASAWPADALTALTELARAEAARAEAARAEAAAAALDRADAPPDTAVRSGPATVAGADTVPADTVTDLPVPAPGGAAADDDDDTGPGGLSGRSLADVATSLWRLRTRVDRMDDAPRAVVRHLETAWDALTDAGVEIKDHTGEPFDVGLAMSVVAYQPTPGLHREQIIETVRPGVYLGDHSIQMAEVIVGTPDPPPEAPAAGTTEETRTT</sequence>
<dbReference type="RefSeq" id="WP_378286442.1">
    <property type="nucleotide sequence ID" value="NZ_JBHSON010000057.1"/>
</dbReference>
<evidence type="ECO:0000313" key="2">
    <source>
        <dbReference type="EMBL" id="MFC5750687.1"/>
    </source>
</evidence>
<feature type="region of interest" description="Disordered" evidence="1">
    <location>
        <begin position="58"/>
        <end position="115"/>
    </location>
</feature>
<dbReference type="InterPro" id="IPR009012">
    <property type="entry name" value="GrpE_head"/>
</dbReference>
<evidence type="ECO:0008006" key="4">
    <source>
        <dbReference type="Google" id="ProtNLM"/>
    </source>
</evidence>
<reference evidence="3" key="1">
    <citation type="journal article" date="2019" name="Int. J. Syst. Evol. Microbiol.">
        <title>The Global Catalogue of Microorganisms (GCM) 10K type strain sequencing project: providing services to taxonomists for standard genome sequencing and annotation.</title>
        <authorList>
            <consortium name="The Broad Institute Genomics Platform"/>
            <consortium name="The Broad Institute Genome Sequencing Center for Infectious Disease"/>
            <person name="Wu L."/>
            <person name="Ma J."/>
        </authorList>
    </citation>
    <scope>NUCLEOTIDE SEQUENCE [LARGE SCALE GENOMIC DNA]</scope>
    <source>
        <strain evidence="3">KCTC 42087</strain>
    </source>
</reference>
<feature type="compositionally biased region" description="Low complexity" evidence="1">
    <location>
        <begin position="58"/>
        <end position="69"/>
    </location>
</feature>